<dbReference type="RefSeq" id="WP_354637998.1">
    <property type="nucleotide sequence ID" value="NZ_CP159872.1"/>
</dbReference>
<evidence type="ECO:0000313" key="1">
    <source>
        <dbReference type="EMBL" id="XCM78253.1"/>
    </source>
</evidence>
<organism evidence="1">
    <name type="scientific">Kitasatospora camelliae</name>
    <dbReference type="NCBI Taxonomy" id="3156397"/>
    <lineage>
        <taxon>Bacteria</taxon>
        <taxon>Bacillati</taxon>
        <taxon>Actinomycetota</taxon>
        <taxon>Actinomycetes</taxon>
        <taxon>Kitasatosporales</taxon>
        <taxon>Streptomycetaceae</taxon>
        <taxon>Kitasatospora</taxon>
    </lineage>
</organism>
<sequence>MPGETESDDAVYGSILRSQDAWNAEGAGGDEVGAFHRTVLEQHSARIRRCHDYLNPTRPPGRRRPGRAGVAVRFRLLARYTVTVSSSGLCIA</sequence>
<name>A0AAU8JR13_9ACTN</name>
<dbReference type="EMBL" id="CP159872">
    <property type="protein sequence ID" value="XCM78253.1"/>
    <property type="molecule type" value="Genomic_DNA"/>
</dbReference>
<dbReference type="KEGG" id="kcm:ABWK59_04540"/>
<proteinExistence type="predicted"/>
<dbReference type="AlphaFoldDB" id="A0AAU8JR13"/>
<accession>A0AAU8JR13</accession>
<protein>
    <submittedName>
        <fullName evidence="1">Uncharacterized protein</fullName>
    </submittedName>
</protein>
<reference evidence="1" key="1">
    <citation type="submission" date="2024-06" db="EMBL/GenBank/DDBJ databases">
        <title>The genome sequences of Kitasatospora sp. strain HUAS MG31.</title>
        <authorList>
            <person name="Mo P."/>
        </authorList>
    </citation>
    <scope>NUCLEOTIDE SEQUENCE</scope>
    <source>
        <strain evidence="1">HUAS MG31</strain>
    </source>
</reference>
<gene>
    <name evidence="1" type="ORF">ABWK59_04540</name>
</gene>